<reference evidence="2" key="1">
    <citation type="journal article" date="2022" name="Mol. Ecol. Resour.">
        <title>The genomes of chicory, endive, great burdock and yacon provide insights into Asteraceae palaeo-polyploidization history and plant inulin production.</title>
        <authorList>
            <person name="Fan W."/>
            <person name="Wang S."/>
            <person name="Wang H."/>
            <person name="Wang A."/>
            <person name="Jiang F."/>
            <person name="Liu H."/>
            <person name="Zhao H."/>
            <person name="Xu D."/>
            <person name="Zhang Y."/>
        </authorList>
    </citation>
    <scope>NUCLEOTIDE SEQUENCE [LARGE SCALE GENOMIC DNA]</scope>
    <source>
        <strain evidence="2">cv. Punajuju</strain>
    </source>
</reference>
<dbReference type="Proteomes" id="UP001055811">
    <property type="component" value="Linkage Group LG03"/>
</dbReference>
<accession>A0ACB9F430</accession>
<organism evidence="1 2">
    <name type="scientific">Cichorium intybus</name>
    <name type="common">Chicory</name>
    <dbReference type="NCBI Taxonomy" id="13427"/>
    <lineage>
        <taxon>Eukaryota</taxon>
        <taxon>Viridiplantae</taxon>
        <taxon>Streptophyta</taxon>
        <taxon>Embryophyta</taxon>
        <taxon>Tracheophyta</taxon>
        <taxon>Spermatophyta</taxon>
        <taxon>Magnoliopsida</taxon>
        <taxon>eudicotyledons</taxon>
        <taxon>Gunneridae</taxon>
        <taxon>Pentapetalae</taxon>
        <taxon>asterids</taxon>
        <taxon>campanulids</taxon>
        <taxon>Asterales</taxon>
        <taxon>Asteraceae</taxon>
        <taxon>Cichorioideae</taxon>
        <taxon>Cichorieae</taxon>
        <taxon>Cichoriinae</taxon>
        <taxon>Cichorium</taxon>
    </lineage>
</organism>
<keyword evidence="2" id="KW-1185">Reference proteome</keyword>
<reference evidence="1 2" key="2">
    <citation type="journal article" date="2022" name="Mol. Ecol. Resour.">
        <title>The genomes of chicory, endive, great burdock and yacon provide insights into Asteraceae paleo-polyploidization history and plant inulin production.</title>
        <authorList>
            <person name="Fan W."/>
            <person name="Wang S."/>
            <person name="Wang H."/>
            <person name="Wang A."/>
            <person name="Jiang F."/>
            <person name="Liu H."/>
            <person name="Zhao H."/>
            <person name="Xu D."/>
            <person name="Zhang Y."/>
        </authorList>
    </citation>
    <scope>NUCLEOTIDE SEQUENCE [LARGE SCALE GENOMIC DNA]</scope>
    <source>
        <strain evidence="2">cv. Punajuju</strain>
        <tissue evidence="1">Leaves</tissue>
    </source>
</reference>
<gene>
    <name evidence="1" type="ORF">L2E82_15908</name>
</gene>
<evidence type="ECO:0000313" key="2">
    <source>
        <dbReference type="Proteomes" id="UP001055811"/>
    </source>
</evidence>
<sequence length="121" mass="13222">MKSTGILLSSQRQRGNPKSDAIRGRSNVSVSSQTSAASISSHDCSSKSIEIETSNTIAIESLVGGVDCDSKGRWIRELEKSHINFIGLQELEFTYSENINIKTFGIIQDSSPNTQMPMDIL</sequence>
<name>A0ACB9F430_CICIN</name>
<comment type="caution">
    <text evidence="1">The sequence shown here is derived from an EMBL/GenBank/DDBJ whole genome shotgun (WGS) entry which is preliminary data.</text>
</comment>
<evidence type="ECO:0000313" key="1">
    <source>
        <dbReference type="EMBL" id="KAI3765862.1"/>
    </source>
</evidence>
<proteinExistence type="predicted"/>
<protein>
    <submittedName>
        <fullName evidence="1">Uncharacterized protein</fullName>
    </submittedName>
</protein>
<dbReference type="EMBL" id="CM042011">
    <property type="protein sequence ID" value="KAI3765862.1"/>
    <property type="molecule type" value="Genomic_DNA"/>
</dbReference>